<dbReference type="EMBL" id="GBRH01180083">
    <property type="protein sequence ID" value="JAE17813.1"/>
    <property type="molecule type" value="Transcribed_RNA"/>
</dbReference>
<evidence type="ECO:0000256" key="1">
    <source>
        <dbReference type="SAM" id="Phobius"/>
    </source>
</evidence>
<proteinExistence type="predicted"/>
<evidence type="ECO:0000313" key="2">
    <source>
        <dbReference type="EMBL" id="JAE17813.1"/>
    </source>
</evidence>
<keyword evidence="1" id="KW-1133">Transmembrane helix</keyword>
<organism evidence="2">
    <name type="scientific">Arundo donax</name>
    <name type="common">Giant reed</name>
    <name type="synonym">Donax arundinaceus</name>
    <dbReference type="NCBI Taxonomy" id="35708"/>
    <lineage>
        <taxon>Eukaryota</taxon>
        <taxon>Viridiplantae</taxon>
        <taxon>Streptophyta</taxon>
        <taxon>Embryophyta</taxon>
        <taxon>Tracheophyta</taxon>
        <taxon>Spermatophyta</taxon>
        <taxon>Magnoliopsida</taxon>
        <taxon>Liliopsida</taxon>
        <taxon>Poales</taxon>
        <taxon>Poaceae</taxon>
        <taxon>PACMAD clade</taxon>
        <taxon>Arundinoideae</taxon>
        <taxon>Arundineae</taxon>
        <taxon>Arundo</taxon>
    </lineage>
</organism>
<name>A0A0A9GAT0_ARUDO</name>
<keyword evidence="1" id="KW-0472">Membrane</keyword>
<accession>A0A0A9GAT0</accession>
<dbReference type="AlphaFoldDB" id="A0A0A9GAT0"/>
<reference evidence="2" key="2">
    <citation type="journal article" date="2015" name="Data Brief">
        <title>Shoot transcriptome of the giant reed, Arundo donax.</title>
        <authorList>
            <person name="Barrero R.A."/>
            <person name="Guerrero F.D."/>
            <person name="Moolhuijzen P."/>
            <person name="Goolsby J.A."/>
            <person name="Tidwell J."/>
            <person name="Bellgard S.E."/>
            <person name="Bellgard M.I."/>
        </authorList>
    </citation>
    <scope>NUCLEOTIDE SEQUENCE</scope>
    <source>
        <tissue evidence="2">Shoot tissue taken approximately 20 cm above the soil surface</tissue>
    </source>
</reference>
<reference evidence="2" key="1">
    <citation type="submission" date="2014-09" db="EMBL/GenBank/DDBJ databases">
        <authorList>
            <person name="Magalhaes I.L.F."/>
            <person name="Oliveira U."/>
            <person name="Santos F.R."/>
            <person name="Vidigal T.H.D.A."/>
            <person name="Brescovit A.D."/>
            <person name="Santos A.J."/>
        </authorList>
    </citation>
    <scope>NUCLEOTIDE SEQUENCE</scope>
    <source>
        <tissue evidence="2">Shoot tissue taken approximately 20 cm above the soil surface</tissue>
    </source>
</reference>
<keyword evidence="1" id="KW-0812">Transmembrane</keyword>
<feature type="transmembrane region" description="Helical" evidence="1">
    <location>
        <begin position="6"/>
        <end position="27"/>
    </location>
</feature>
<sequence>MDHVYLIRLLLLIPILGLVLLIVQMMCTLRLSSLLKLDLSL</sequence>
<protein>
    <submittedName>
        <fullName evidence="2">Uncharacterized protein</fullName>
    </submittedName>
</protein>